<name>A0A7S3Q405_9STRA</name>
<dbReference type="PROSITE" id="PS50072">
    <property type="entry name" value="CSA_PPIASE_2"/>
    <property type="match status" value="1"/>
</dbReference>
<dbReference type="InterPro" id="IPR002130">
    <property type="entry name" value="Cyclophilin-type_PPIase_dom"/>
</dbReference>
<evidence type="ECO:0000259" key="5">
    <source>
        <dbReference type="PROSITE" id="PS50072"/>
    </source>
</evidence>
<evidence type="ECO:0000256" key="1">
    <source>
        <dbReference type="ARBA" id="ARBA00000971"/>
    </source>
</evidence>
<dbReference type="PRINTS" id="PR00153">
    <property type="entry name" value="CSAPPISMRASE"/>
</dbReference>
<evidence type="ECO:0000313" key="6">
    <source>
        <dbReference type="EMBL" id="CAE0465036.1"/>
    </source>
</evidence>
<dbReference type="EC" id="5.2.1.8" evidence="4"/>
<gene>
    <name evidence="6" type="ORF">CDEB00056_LOCUS9877</name>
</gene>
<dbReference type="FunFam" id="2.40.100.10:FF:000013">
    <property type="entry name" value="Peptidyl-prolyl cis-trans isomerase"/>
    <property type="match status" value="1"/>
</dbReference>
<feature type="domain" description="PPIase cyclophilin-type" evidence="5">
    <location>
        <begin position="71"/>
        <end position="228"/>
    </location>
</feature>
<protein>
    <recommendedName>
        <fullName evidence="4">Peptidyl-prolyl cis-trans isomerase</fullName>
        <shortName evidence="4">PPIase</shortName>
        <ecNumber evidence="4">5.2.1.8</ecNumber>
    </recommendedName>
</protein>
<accession>A0A7S3Q405</accession>
<evidence type="ECO:0000256" key="3">
    <source>
        <dbReference type="ARBA" id="ARBA00023235"/>
    </source>
</evidence>
<feature type="signal peptide" evidence="4">
    <location>
        <begin position="1"/>
        <end position="20"/>
    </location>
</feature>
<keyword evidence="4" id="KW-0732">Signal</keyword>
<dbReference type="PANTHER" id="PTHR11071">
    <property type="entry name" value="PEPTIDYL-PROLYL CIS-TRANS ISOMERASE"/>
    <property type="match status" value="1"/>
</dbReference>
<evidence type="ECO:0000256" key="4">
    <source>
        <dbReference type="RuleBase" id="RU363019"/>
    </source>
</evidence>
<dbReference type="Pfam" id="PF00160">
    <property type="entry name" value="Pro_isomerase"/>
    <property type="match status" value="1"/>
</dbReference>
<dbReference type="PROSITE" id="PS00170">
    <property type="entry name" value="CSA_PPIASE_1"/>
    <property type="match status" value="1"/>
</dbReference>
<dbReference type="EMBL" id="HBIO01012704">
    <property type="protein sequence ID" value="CAE0465036.1"/>
    <property type="molecule type" value="Transcribed_RNA"/>
</dbReference>
<sequence length="229" mass="23657">MKSSISNLVALLTLISGVQAFAPSSISHTSASTSTTSTSTSTTSLPMFGGILNSLFGGGGETTADVTDTVFFDISIDGNDAGRVEMGLYGGVVPKTADNFLQLCTGSKGFGYKGSIFHRIIPGFMCQGGDFTNFNGTGGKSIYGRTFEDENFDLAHGGYGTLSMANAGPNTNGSQFFICTGQTPWLNGKHTVFGKVTSGIDIVKKIEAYGSDGSGATKAEIKITNSGSL</sequence>
<proteinExistence type="inferred from homology"/>
<dbReference type="GO" id="GO:0005737">
    <property type="term" value="C:cytoplasm"/>
    <property type="evidence" value="ECO:0007669"/>
    <property type="project" value="TreeGrafter"/>
</dbReference>
<dbReference type="GO" id="GO:0003755">
    <property type="term" value="F:peptidyl-prolyl cis-trans isomerase activity"/>
    <property type="evidence" value="ECO:0007669"/>
    <property type="project" value="UniProtKB-UniRule"/>
</dbReference>
<dbReference type="PANTHER" id="PTHR11071:SF561">
    <property type="entry name" value="PEPTIDYL-PROLYL CIS-TRANS ISOMERASE D-RELATED"/>
    <property type="match status" value="1"/>
</dbReference>
<comment type="function">
    <text evidence="4">PPIases accelerate the folding of proteins. It catalyzes the cis-trans isomerization of proline imidic peptide bonds in oligopeptides.</text>
</comment>
<dbReference type="InterPro" id="IPR020892">
    <property type="entry name" value="Cyclophilin-type_PPIase_CS"/>
</dbReference>
<dbReference type="AlphaFoldDB" id="A0A7S3Q405"/>
<keyword evidence="2 4" id="KW-0697">Rotamase</keyword>
<keyword evidence="3 4" id="KW-0413">Isomerase</keyword>
<dbReference type="GO" id="GO:0016018">
    <property type="term" value="F:cyclosporin A binding"/>
    <property type="evidence" value="ECO:0007669"/>
    <property type="project" value="TreeGrafter"/>
</dbReference>
<evidence type="ECO:0000256" key="2">
    <source>
        <dbReference type="ARBA" id="ARBA00023110"/>
    </source>
</evidence>
<comment type="catalytic activity">
    <reaction evidence="1 4">
        <text>[protein]-peptidylproline (omega=180) = [protein]-peptidylproline (omega=0)</text>
        <dbReference type="Rhea" id="RHEA:16237"/>
        <dbReference type="Rhea" id="RHEA-COMP:10747"/>
        <dbReference type="Rhea" id="RHEA-COMP:10748"/>
        <dbReference type="ChEBI" id="CHEBI:83833"/>
        <dbReference type="ChEBI" id="CHEBI:83834"/>
        <dbReference type="EC" id="5.2.1.8"/>
    </reaction>
</comment>
<comment type="similarity">
    <text evidence="4">Belongs to the cyclophilin-type PPIase family.</text>
</comment>
<feature type="chain" id="PRO_5031588244" description="Peptidyl-prolyl cis-trans isomerase" evidence="4">
    <location>
        <begin position="21"/>
        <end position="229"/>
    </location>
</feature>
<dbReference type="Gene3D" id="2.40.100.10">
    <property type="entry name" value="Cyclophilin-like"/>
    <property type="match status" value="1"/>
</dbReference>
<dbReference type="SUPFAM" id="SSF50891">
    <property type="entry name" value="Cyclophilin-like"/>
    <property type="match status" value="1"/>
</dbReference>
<organism evidence="6">
    <name type="scientific">Chaetoceros debilis</name>
    <dbReference type="NCBI Taxonomy" id="122233"/>
    <lineage>
        <taxon>Eukaryota</taxon>
        <taxon>Sar</taxon>
        <taxon>Stramenopiles</taxon>
        <taxon>Ochrophyta</taxon>
        <taxon>Bacillariophyta</taxon>
        <taxon>Coscinodiscophyceae</taxon>
        <taxon>Chaetocerotophycidae</taxon>
        <taxon>Chaetocerotales</taxon>
        <taxon>Chaetocerotaceae</taxon>
        <taxon>Chaetoceros</taxon>
    </lineage>
</organism>
<dbReference type="GO" id="GO:0006457">
    <property type="term" value="P:protein folding"/>
    <property type="evidence" value="ECO:0007669"/>
    <property type="project" value="InterPro"/>
</dbReference>
<dbReference type="InterPro" id="IPR029000">
    <property type="entry name" value="Cyclophilin-like_dom_sf"/>
</dbReference>
<reference evidence="6" key="1">
    <citation type="submission" date="2021-01" db="EMBL/GenBank/DDBJ databases">
        <authorList>
            <person name="Corre E."/>
            <person name="Pelletier E."/>
            <person name="Niang G."/>
            <person name="Scheremetjew M."/>
            <person name="Finn R."/>
            <person name="Kale V."/>
            <person name="Holt S."/>
            <person name="Cochrane G."/>
            <person name="Meng A."/>
            <person name="Brown T."/>
            <person name="Cohen L."/>
        </authorList>
    </citation>
    <scope>NUCLEOTIDE SEQUENCE</scope>
    <source>
        <strain evidence="6">MM31A-1</strain>
    </source>
</reference>